<feature type="transmembrane region" description="Helical" evidence="2">
    <location>
        <begin position="158"/>
        <end position="177"/>
    </location>
</feature>
<feature type="repeat" description="TPR" evidence="1">
    <location>
        <begin position="54"/>
        <end position="87"/>
    </location>
</feature>
<protein>
    <submittedName>
        <fullName evidence="3">Tetratricopeptide repeat protein</fullName>
    </submittedName>
</protein>
<evidence type="ECO:0000313" key="3">
    <source>
        <dbReference type="EMBL" id="MFD0993797.1"/>
    </source>
</evidence>
<evidence type="ECO:0000256" key="1">
    <source>
        <dbReference type="PROSITE-ProRule" id="PRU00339"/>
    </source>
</evidence>
<keyword evidence="2" id="KW-1133">Transmembrane helix</keyword>
<feature type="transmembrane region" description="Helical" evidence="2">
    <location>
        <begin position="129"/>
        <end position="149"/>
    </location>
</feature>
<dbReference type="Pfam" id="PF00515">
    <property type="entry name" value="TPR_1"/>
    <property type="match status" value="1"/>
</dbReference>
<comment type="caution">
    <text evidence="3">The sequence shown here is derived from an EMBL/GenBank/DDBJ whole genome shotgun (WGS) entry which is preliminary data.</text>
</comment>
<dbReference type="PROSITE" id="PS50293">
    <property type="entry name" value="TPR_REGION"/>
    <property type="match status" value="1"/>
</dbReference>
<dbReference type="Gene3D" id="1.25.40.10">
    <property type="entry name" value="Tetratricopeptide repeat domain"/>
    <property type="match status" value="1"/>
</dbReference>
<sequence>MKKVFLILLFVGQVLLGQNTNELFTNANNLYKNGKYEEAIELYKKIENNGLISSELYYNLGNCYYKLNKVAHTIYNYEKALQIDPTNDDVKNNLIFAKRLTLDRIEELPKSLSQKIETAIFSKISYNTWGIIAILFSSLATLLFLAYYFSDKSSLKKLYFTLSVVCVLFLLSSFGIAKHQYNKEKNTTEAIIFTEEIIVFNEPTQSADEAFKLHEGTKVLVLDAVDEWKKIKLADGKLGWIIAKNIKEL</sequence>
<evidence type="ECO:0000313" key="4">
    <source>
        <dbReference type="Proteomes" id="UP001597062"/>
    </source>
</evidence>
<reference evidence="4" key="1">
    <citation type="journal article" date="2019" name="Int. J. Syst. Evol. Microbiol.">
        <title>The Global Catalogue of Microorganisms (GCM) 10K type strain sequencing project: providing services to taxonomists for standard genome sequencing and annotation.</title>
        <authorList>
            <consortium name="The Broad Institute Genomics Platform"/>
            <consortium name="The Broad Institute Genome Sequencing Center for Infectious Disease"/>
            <person name="Wu L."/>
            <person name="Ma J."/>
        </authorList>
    </citation>
    <scope>NUCLEOTIDE SEQUENCE [LARGE SCALE GENOMIC DNA]</scope>
    <source>
        <strain evidence="4">CCUG 60527</strain>
    </source>
</reference>
<dbReference type="SUPFAM" id="SSF48452">
    <property type="entry name" value="TPR-like"/>
    <property type="match status" value="1"/>
</dbReference>
<keyword evidence="2" id="KW-0812">Transmembrane</keyword>
<evidence type="ECO:0000256" key="2">
    <source>
        <dbReference type="SAM" id="Phobius"/>
    </source>
</evidence>
<accession>A0ABW3JWR5</accession>
<dbReference type="Proteomes" id="UP001597062">
    <property type="component" value="Unassembled WGS sequence"/>
</dbReference>
<dbReference type="Gene3D" id="2.30.30.40">
    <property type="entry name" value="SH3 Domains"/>
    <property type="match status" value="1"/>
</dbReference>
<keyword evidence="2" id="KW-0472">Membrane</keyword>
<dbReference type="SMART" id="SM00028">
    <property type="entry name" value="TPR"/>
    <property type="match status" value="2"/>
</dbReference>
<organism evidence="3 4">
    <name type="scientific">Tenacibaculum geojense</name>
    <dbReference type="NCBI Taxonomy" id="915352"/>
    <lineage>
        <taxon>Bacteria</taxon>
        <taxon>Pseudomonadati</taxon>
        <taxon>Bacteroidota</taxon>
        <taxon>Flavobacteriia</taxon>
        <taxon>Flavobacteriales</taxon>
        <taxon>Flavobacteriaceae</taxon>
        <taxon>Tenacibaculum</taxon>
    </lineage>
</organism>
<dbReference type="InterPro" id="IPR019734">
    <property type="entry name" value="TPR_rpt"/>
</dbReference>
<keyword evidence="4" id="KW-1185">Reference proteome</keyword>
<dbReference type="InterPro" id="IPR011990">
    <property type="entry name" value="TPR-like_helical_dom_sf"/>
</dbReference>
<dbReference type="RefSeq" id="WP_386108423.1">
    <property type="nucleotide sequence ID" value="NZ_JBHTJR010000051.1"/>
</dbReference>
<name>A0ABW3JWR5_9FLAO</name>
<dbReference type="EMBL" id="JBHTJR010000051">
    <property type="protein sequence ID" value="MFD0993797.1"/>
    <property type="molecule type" value="Genomic_DNA"/>
</dbReference>
<dbReference type="PROSITE" id="PS50005">
    <property type="entry name" value="TPR"/>
    <property type="match status" value="1"/>
</dbReference>
<proteinExistence type="predicted"/>
<keyword evidence="1" id="KW-0802">TPR repeat</keyword>
<gene>
    <name evidence="3" type="ORF">ACFQ1U_11320</name>
</gene>